<keyword evidence="2" id="KW-1185">Reference proteome</keyword>
<proteinExistence type="predicted"/>
<protein>
    <submittedName>
        <fullName evidence="1">Uncharacterized protein</fullName>
    </submittedName>
</protein>
<dbReference type="Proteomes" id="UP001206925">
    <property type="component" value="Unassembled WGS sequence"/>
</dbReference>
<name>A0AAD5D170_AMBAR</name>
<organism evidence="1 2">
    <name type="scientific">Ambrosia artemisiifolia</name>
    <name type="common">Common ragweed</name>
    <dbReference type="NCBI Taxonomy" id="4212"/>
    <lineage>
        <taxon>Eukaryota</taxon>
        <taxon>Viridiplantae</taxon>
        <taxon>Streptophyta</taxon>
        <taxon>Embryophyta</taxon>
        <taxon>Tracheophyta</taxon>
        <taxon>Spermatophyta</taxon>
        <taxon>Magnoliopsida</taxon>
        <taxon>eudicotyledons</taxon>
        <taxon>Gunneridae</taxon>
        <taxon>Pentapetalae</taxon>
        <taxon>asterids</taxon>
        <taxon>campanulids</taxon>
        <taxon>Asterales</taxon>
        <taxon>Asteraceae</taxon>
        <taxon>Asteroideae</taxon>
        <taxon>Heliantheae alliance</taxon>
        <taxon>Heliantheae</taxon>
        <taxon>Ambrosia</taxon>
    </lineage>
</organism>
<evidence type="ECO:0000313" key="2">
    <source>
        <dbReference type="Proteomes" id="UP001206925"/>
    </source>
</evidence>
<gene>
    <name evidence="1" type="ORF">M8C21_030512</name>
</gene>
<dbReference type="EMBL" id="JAMZMK010005768">
    <property type="protein sequence ID" value="KAI7752013.1"/>
    <property type="molecule type" value="Genomic_DNA"/>
</dbReference>
<reference evidence="1" key="1">
    <citation type="submission" date="2022-06" db="EMBL/GenBank/DDBJ databases">
        <title>Uncovering the hologenomic basis of an extraordinary plant invasion.</title>
        <authorList>
            <person name="Bieker V.C."/>
            <person name="Martin M.D."/>
            <person name="Gilbert T."/>
            <person name="Hodgins K."/>
            <person name="Battlay P."/>
            <person name="Petersen B."/>
            <person name="Wilson J."/>
        </authorList>
    </citation>
    <scope>NUCLEOTIDE SEQUENCE</scope>
    <source>
        <strain evidence="1">AA19_3_7</strain>
        <tissue evidence="1">Leaf</tissue>
    </source>
</reference>
<sequence>MPVFLTSCPISLLIFEKNDACLVMDHQVRVIRVSHCCILMQYVYICLHFDVWMIAH</sequence>
<dbReference type="AlphaFoldDB" id="A0AAD5D170"/>
<comment type="caution">
    <text evidence="1">The sequence shown here is derived from an EMBL/GenBank/DDBJ whole genome shotgun (WGS) entry which is preliminary data.</text>
</comment>
<evidence type="ECO:0000313" key="1">
    <source>
        <dbReference type="EMBL" id="KAI7752013.1"/>
    </source>
</evidence>
<accession>A0AAD5D170</accession>